<evidence type="ECO:0000313" key="7">
    <source>
        <dbReference type="Proteomes" id="UP001184230"/>
    </source>
</evidence>
<proteinExistence type="inferred from homology"/>
<dbReference type="EMBL" id="JAVDRF010000001">
    <property type="protein sequence ID" value="MDR6534705.1"/>
    <property type="molecule type" value="Genomic_DNA"/>
</dbReference>
<evidence type="ECO:0000256" key="1">
    <source>
        <dbReference type="ARBA" id="ARBA00006926"/>
    </source>
</evidence>
<dbReference type="InterPro" id="IPR000889">
    <property type="entry name" value="Glutathione_peroxidase"/>
</dbReference>
<reference evidence="6 7" key="1">
    <citation type="submission" date="2023-07" db="EMBL/GenBank/DDBJ databases">
        <title>Sorghum-associated microbial communities from plants grown in Nebraska, USA.</title>
        <authorList>
            <person name="Schachtman D."/>
        </authorList>
    </citation>
    <scope>NUCLEOTIDE SEQUENCE [LARGE SCALE GENOMIC DNA]</scope>
    <source>
        <strain evidence="6 7">DS1781</strain>
    </source>
</reference>
<evidence type="ECO:0000256" key="2">
    <source>
        <dbReference type="ARBA" id="ARBA00022559"/>
    </source>
</evidence>
<dbReference type="Gene3D" id="3.40.30.10">
    <property type="entry name" value="Glutaredoxin"/>
    <property type="match status" value="1"/>
</dbReference>
<comment type="caution">
    <text evidence="6">The sequence shown here is derived from an EMBL/GenBank/DDBJ whole genome shotgun (WGS) entry which is preliminary data.</text>
</comment>
<gene>
    <name evidence="6" type="ORF">J2739_000465</name>
</gene>
<dbReference type="InterPro" id="IPR029759">
    <property type="entry name" value="GPX_AS"/>
</dbReference>
<dbReference type="CDD" id="cd00340">
    <property type="entry name" value="GSH_Peroxidase"/>
    <property type="match status" value="1"/>
</dbReference>
<keyword evidence="2 4" id="KW-0575">Peroxidase</keyword>
<name>A0ABU1N9G4_9BURK</name>
<sequence>MQSLLRRTFVASFFMALAVAACLLPAAAGVQVTATPAEATVAPPGCPPILQHTFPRLQDEKPQALCQYAGKVLLVVNTASFCGFTPQYKGLEALDSKYRSRGLVVLGFPSNDFAQETGSNKEIADFCESTFGVKFPMFAKSSVRGADANALFKELAQTSGTTPKWNFYKYLISREGKVVASYSSLTSPDDRAFVRELEKQLGPQ</sequence>
<dbReference type="PRINTS" id="PR01011">
    <property type="entry name" value="GLUTPROXDASE"/>
</dbReference>
<dbReference type="SUPFAM" id="SSF52833">
    <property type="entry name" value="Thioredoxin-like"/>
    <property type="match status" value="1"/>
</dbReference>
<evidence type="ECO:0000313" key="6">
    <source>
        <dbReference type="EMBL" id="MDR6534705.1"/>
    </source>
</evidence>
<dbReference type="PROSITE" id="PS00460">
    <property type="entry name" value="GLUTATHIONE_PEROXID_1"/>
    <property type="match status" value="1"/>
</dbReference>
<comment type="similarity">
    <text evidence="1 4">Belongs to the glutathione peroxidase family.</text>
</comment>
<dbReference type="Pfam" id="PF00255">
    <property type="entry name" value="GSHPx"/>
    <property type="match status" value="1"/>
</dbReference>
<dbReference type="InterPro" id="IPR036249">
    <property type="entry name" value="Thioredoxin-like_sf"/>
</dbReference>
<dbReference type="PROSITE" id="PS51257">
    <property type="entry name" value="PROKAR_LIPOPROTEIN"/>
    <property type="match status" value="1"/>
</dbReference>
<evidence type="ECO:0000256" key="3">
    <source>
        <dbReference type="ARBA" id="ARBA00023002"/>
    </source>
</evidence>
<dbReference type="GO" id="GO:0004602">
    <property type="term" value="F:glutathione peroxidase activity"/>
    <property type="evidence" value="ECO:0007669"/>
    <property type="project" value="UniProtKB-EC"/>
</dbReference>
<keyword evidence="5" id="KW-0732">Signal</keyword>
<feature type="chain" id="PRO_5046824922" description="Glutathione peroxidase" evidence="5">
    <location>
        <begin position="21"/>
        <end position="204"/>
    </location>
</feature>
<dbReference type="Proteomes" id="UP001184230">
    <property type="component" value="Unassembled WGS sequence"/>
</dbReference>
<accession>A0ABU1N9G4</accession>
<evidence type="ECO:0000256" key="4">
    <source>
        <dbReference type="RuleBase" id="RU000499"/>
    </source>
</evidence>
<keyword evidence="3 4" id="KW-0560">Oxidoreductase</keyword>
<keyword evidence="7" id="KW-1185">Reference proteome</keyword>
<dbReference type="PROSITE" id="PS51355">
    <property type="entry name" value="GLUTATHIONE_PEROXID_3"/>
    <property type="match status" value="1"/>
</dbReference>
<feature type="signal peptide" evidence="5">
    <location>
        <begin position="1"/>
        <end position="20"/>
    </location>
</feature>
<dbReference type="PANTHER" id="PTHR11592:SF44">
    <property type="entry name" value="GLUTATHIONE PEROXIDASE"/>
    <property type="match status" value="1"/>
</dbReference>
<dbReference type="PANTHER" id="PTHR11592">
    <property type="entry name" value="GLUTATHIONE PEROXIDASE"/>
    <property type="match status" value="1"/>
</dbReference>
<organism evidence="6 7">
    <name type="scientific">Variovorax soli</name>
    <dbReference type="NCBI Taxonomy" id="376815"/>
    <lineage>
        <taxon>Bacteria</taxon>
        <taxon>Pseudomonadati</taxon>
        <taxon>Pseudomonadota</taxon>
        <taxon>Betaproteobacteria</taxon>
        <taxon>Burkholderiales</taxon>
        <taxon>Comamonadaceae</taxon>
        <taxon>Variovorax</taxon>
    </lineage>
</organism>
<evidence type="ECO:0000256" key="5">
    <source>
        <dbReference type="SAM" id="SignalP"/>
    </source>
</evidence>
<protein>
    <recommendedName>
        <fullName evidence="4">Glutathione peroxidase</fullName>
    </recommendedName>
</protein>